<accession>A0A6B8VSH8</accession>
<sequence>MVTVTGVNETQRLNSLLRTYFSPSIIDDHSSPEGVEEVSKKAYSKLSSAMKGIKKHPAKDTLKEETHASLYGFITNLKNDPLPVQYSKAAQENFDARHHAWCKNRMTAFNGVFLLPQLCNSTL</sequence>
<evidence type="ECO:0000313" key="1">
    <source>
        <dbReference type="EMBL" id="QGU07113.1"/>
    </source>
</evidence>
<dbReference type="KEGG" id="cok:COCCU_05845"/>
<dbReference type="EMBL" id="CP046455">
    <property type="protein sequence ID" value="QGU07113.1"/>
    <property type="molecule type" value="Genomic_DNA"/>
</dbReference>
<organism evidence="1 2">
    <name type="scientific">Corynebacterium occultum</name>
    <dbReference type="NCBI Taxonomy" id="2675219"/>
    <lineage>
        <taxon>Bacteria</taxon>
        <taxon>Bacillati</taxon>
        <taxon>Actinomycetota</taxon>
        <taxon>Actinomycetes</taxon>
        <taxon>Mycobacteriales</taxon>
        <taxon>Corynebacteriaceae</taxon>
        <taxon>Corynebacterium</taxon>
    </lineage>
</organism>
<dbReference type="Proteomes" id="UP000424462">
    <property type="component" value="Chromosome"/>
</dbReference>
<evidence type="ECO:0000313" key="2">
    <source>
        <dbReference type="Proteomes" id="UP000424462"/>
    </source>
</evidence>
<reference evidence="1 2" key="1">
    <citation type="submission" date="2019-11" db="EMBL/GenBank/DDBJ databases">
        <title>Complete genome sequence of Corynebacterium kalinowskii 1959, a novel Corynebacterium species isolated from soil of a small paddock in Vilsendorf, Germany.</title>
        <authorList>
            <person name="Schaffert L."/>
            <person name="Ruwe M."/>
            <person name="Milse J."/>
            <person name="Hanuschka K."/>
            <person name="Ortseifen V."/>
            <person name="Droste J."/>
            <person name="Brandt D."/>
            <person name="Schlueter L."/>
            <person name="Kutter Y."/>
            <person name="Vinke S."/>
            <person name="Viehoefer P."/>
            <person name="Jacob L."/>
            <person name="Luebke N.-C."/>
            <person name="Schulte-Berndt E."/>
            <person name="Hain C."/>
            <person name="Linder M."/>
            <person name="Schmidt P."/>
            <person name="Wollenschlaeger L."/>
            <person name="Luttermann T."/>
            <person name="Thieme E."/>
            <person name="Hassa J."/>
            <person name="Haak M."/>
            <person name="Wittchen M."/>
            <person name="Mentz A."/>
            <person name="Persicke M."/>
            <person name="Busche T."/>
            <person name="Ruckert C."/>
        </authorList>
    </citation>
    <scope>NUCLEOTIDE SEQUENCE [LARGE SCALE GENOMIC DNA]</scope>
    <source>
        <strain evidence="1 2">2039</strain>
    </source>
</reference>
<gene>
    <name evidence="1" type="ORF">COCCU_05845</name>
</gene>
<keyword evidence="2" id="KW-1185">Reference proteome</keyword>
<name>A0A6B8VSH8_9CORY</name>
<dbReference type="AlphaFoldDB" id="A0A6B8VSH8"/>
<proteinExistence type="predicted"/>
<protein>
    <submittedName>
        <fullName evidence="1">Uncharacterized protein</fullName>
    </submittedName>
</protein>